<feature type="domain" description="C2H2-type" evidence="3">
    <location>
        <begin position="418"/>
        <end position="439"/>
    </location>
</feature>
<name>A0AAD8PML4_9PEZI</name>
<feature type="region of interest" description="Disordered" evidence="2">
    <location>
        <begin position="560"/>
        <end position="610"/>
    </location>
</feature>
<keyword evidence="1" id="KW-0479">Metal-binding</keyword>
<feature type="compositionally biased region" description="Polar residues" evidence="2">
    <location>
        <begin position="300"/>
        <end position="309"/>
    </location>
</feature>
<dbReference type="GeneID" id="85443402"/>
<organism evidence="4 5">
    <name type="scientific">Colletotrichum navitas</name>
    <dbReference type="NCBI Taxonomy" id="681940"/>
    <lineage>
        <taxon>Eukaryota</taxon>
        <taxon>Fungi</taxon>
        <taxon>Dikarya</taxon>
        <taxon>Ascomycota</taxon>
        <taxon>Pezizomycotina</taxon>
        <taxon>Sordariomycetes</taxon>
        <taxon>Hypocreomycetidae</taxon>
        <taxon>Glomerellales</taxon>
        <taxon>Glomerellaceae</taxon>
        <taxon>Colletotrichum</taxon>
        <taxon>Colletotrichum graminicola species complex</taxon>
    </lineage>
</organism>
<feature type="compositionally biased region" description="Acidic residues" evidence="2">
    <location>
        <begin position="338"/>
        <end position="350"/>
    </location>
</feature>
<dbReference type="PANTHER" id="PTHR38166">
    <property type="entry name" value="C2H2-TYPE DOMAIN-CONTAINING PROTEIN-RELATED"/>
    <property type="match status" value="1"/>
</dbReference>
<evidence type="ECO:0000259" key="3">
    <source>
        <dbReference type="PROSITE" id="PS50157"/>
    </source>
</evidence>
<keyword evidence="1" id="KW-0863">Zinc-finger</keyword>
<feature type="region of interest" description="Disordered" evidence="2">
    <location>
        <begin position="300"/>
        <end position="361"/>
    </location>
</feature>
<evidence type="ECO:0000256" key="1">
    <source>
        <dbReference type="PROSITE-ProRule" id="PRU00042"/>
    </source>
</evidence>
<dbReference type="InterPro" id="IPR013087">
    <property type="entry name" value="Znf_C2H2_type"/>
</dbReference>
<feature type="compositionally biased region" description="Low complexity" evidence="2">
    <location>
        <begin position="664"/>
        <end position="683"/>
    </location>
</feature>
<comment type="caution">
    <text evidence="4">The sequence shown here is derived from an EMBL/GenBank/DDBJ whole genome shotgun (WGS) entry which is preliminary data.</text>
</comment>
<dbReference type="Proteomes" id="UP001230504">
    <property type="component" value="Unassembled WGS sequence"/>
</dbReference>
<evidence type="ECO:0000256" key="2">
    <source>
        <dbReference type="SAM" id="MobiDB-lite"/>
    </source>
</evidence>
<protein>
    <recommendedName>
        <fullName evidence="3">C2H2-type domain-containing protein</fullName>
    </recommendedName>
</protein>
<feature type="region of interest" description="Disordered" evidence="2">
    <location>
        <begin position="653"/>
        <end position="683"/>
    </location>
</feature>
<evidence type="ECO:0000313" key="5">
    <source>
        <dbReference type="Proteomes" id="UP001230504"/>
    </source>
</evidence>
<gene>
    <name evidence="4" type="ORF">LY79DRAFT_570546</name>
</gene>
<dbReference type="GO" id="GO:0008270">
    <property type="term" value="F:zinc ion binding"/>
    <property type="evidence" value="ECO:0007669"/>
    <property type="project" value="UniProtKB-KW"/>
</dbReference>
<keyword evidence="1" id="KW-0862">Zinc</keyword>
<feature type="compositionally biased region" description="Low complexity" evidence="2">
    <location>
        <begin position="88"/>
        <end position="104"/>
    </location>
</feature>
<dbReference type="RefSeq" id="XP_060408222.1">
    <property type="nucleotide sequence ID" value="XM_060559162.1"/>
</dbReference>
<reference evidence="4" key="1">
    <citation type="submission" date="2021-06" db="EMBL/GenBank/DDBJ databases">
        <title>Comparative genomics, transcriptomics and evolutionary studies reveal genomic signatures of adaptation to plant cell wall in hemibiotrophic fungi.</title>
        <authorList>
            <consortium name="DOE Joint Genome Institute"/>
            <person name="Baroncelli R."/>
            <person name="Diaz J.F."/>
            <person name="Benocci T."/>
            <person name="Peng M."/>
            <person name="Battaglia E."/>
            <person name="Haridas S."/>
            <person name="Andreopoulos W."/>
            <person name="Labutti K."/>
            <person name="Pangilinan J."/>
            <person name="Floch G.L."/>
            <person name="Makela M.R."/>
            <person name="Henrissat B."/>
            <person name="Grigoriev I.V."/>
            <person name="Crouch J.A."/>
            <person name="De Vries R.P."/>
            <person name="Sukno S.A."/>
            <person name="Thon M.R."/>
        </authorList>
    </citation>
    <scope>NUCLEOTIDE SEQUENCE</scope>
    <source>
        <strain evidence="4">CBS 125086</strain>
    </source>
</reference>
<dbReference type="PROSITE" id="PS50157">
    <property type="entry name" value="ZINC_FINGER_C2H2_2"/>
    <property type="match status" value="1"/>
</dbReference>
<feature type="region of interest" description="Disordered" evidence="2">
    <location>
        <begin position="73"/>
        <end position="117"/>
    </location>
</feature>
<feature type="compositionally biased region" description="Polar residues" evidence="2">
    <location>
        <begin position="75"/>
        <end position="85"/>
    </location>
</feature>
<sequence>MDDERSFTVEIPIRPRKLPRRDSALATQAKMEGVIHSPFEHHFRLSQPQYQQSKCPEGLKIISGAFGKTFRDRSPTASTISSTHVPDSATTCSMPMSPTSSTFTRATTPDIDGPERLHTPFIATRSKTNGHRYRESCDSGSTFVDSINEERFPAYPESIGTGHKDDPLQHMGFDEAEDDGQNDMHHTAGTPRPQARDDTPESPCEAPFPIPPQPLSDRMSFDSGSDRLSRAWEPATPTPVDFPDEEADAVLDYVLQVTYGVELEEVNMPPSFLRQFASRFMQDIGRFAFAGFPVATQLTHTTSTSSNGSMPLARRSGSGRGSQNGKRKKGEAGRLDGGDDGDDLTDDDGDSSVPFKRVRATPREVDENLRLSCPFRKRNPHRFNVREYHSCAMTYFPKFAELRQHIVKQHKRNDSSSFMCDRCNRDFPSKRELRDHQRLPREQMCDVSDHDPESGIDGPTMTKLLSRKRASGMTPEVQWREIWNLLFPDDDDYRVQPFDFCPVIEHFELQAQFMNSLKDVEDRLRDKGMTQQALETIGNIYRNQFIQVIEQCIADSQMMPYSNRSNRKNEPSPSRFVAPRHLARNAPRPDSGVDIDDGSEDSQSVAIFPGGMFDGQGMLAHSDSVRTVRRVSSTSSEFRNSVLPRTLQPLMEQLPAAGPGIGGSPSLQQKLSPAQQQQQQIPQQPLLSDQNVDLIPMMSGMTPEMAAQLWAYRDVHVETRSSPGQMNMYPPAMDTNGQNQFLDWNSGLQDNNEMYNFSGYMPR</sequence>
<proteinExistence type="predicted"/>
<keyword evidence="5" id="KW-1185">Reference proteome</keyword>
<dbReference type="PANTHER" id="PTHR38166:SF1">
    <property type="entry name" value="C2H2-TYPE DOMAIN-CONTAINING PROTEIN"/>
    <property type="match status" value="1"/>
</dbReference>
<feature type="region of interest" description="Disordered" evidence="2">
    <location>
        <begin position="159"/>
        <end position="243"/>
    </location>
</feature>
<dbReference type="AlphaFoldDB" id="A0AAD8PML4"/>
<dbReference type="EMBL" id="JAHLJV010000114">
    <property type="protein sequence ID" value="KAK1570042.1"/>
    <property type="molecule type" value="Genomic_DNA"/>
</dbReference>
<evidence type="ECO:0000313" key="4">
    <source>
        <dbReference type="EMBL" id="KAK1570042.1"/>
    </source>
</evidence>
<accession>A0AAD8PML4</accession>